<evidence type="ECO:0000313" key="1">
    <source>
        <dbReference type="EMBL" id="CRL62397.1"/>
    </source>
</evidence>
<proteinExistence type="predicted"/>
<sequence length="113" mass="13177">MIYQLKEALSALVDERVFFQVLPEGKLVYPAIVIQFSSITPNNALVEMDLDDYRVQLDVYDSNPKNLTTMRKKINSIMVESIPFSQRINTFFEYEPDVKLHRLILEFTISSDK</sequence>
<dbReference type="Proteomes" id="UP000183920">
    <property type="component" value="Unassembled WGS sequence"/>
</dbReference>
<dbReference type="RefSeq" id="WP_069368415.1">
    <property type="nucleotide sequence ID" value="NZ_CAXOKJ010000010.1"/>
</dbReference>
<evidence type="ECO:0000313" key="2">
    <source>
        <dbReference type="Proteomes" id="UP000183920"/>
    </source>
</evidence>
<gene>
    <name evidence="1" type="ORF">BN1804_01931</name>
</gene>
<dbReference type="EMBL" id="CVRY01000004">
    <property type="protein sequence ID" value="CRL62397.1"/>
    <property type="molecule type" value="Genomic_DNA"/>
</dbReference>
<organism evidence="1 2">
    <name type="scientific">Proteus penneri</name>
    <dbReference type="NCBI Taxonomy" id="102862"/>
    <lineage>
        <taxon>Bacteria</taxon>
        <taxon>Pseudomonadati</taxon>
        <taxon>Pseudomonadota</taxon>
        <taxon>Gammaproteobacteria</taxon>
        <taxon>Enterobacterales</taxon>
        <taxon>Morganellaceae</taxon>
        <taxon>Proteus</taxon>
    </lineage>
</organism>
<accession>A0A0G4Q8X2</accession>
<dbReference type="AlphaFoldDB" id="A0A0G4Q8X2"/>
<reference evidence="2" key="1">
    <citation type="submission" date="2015-06" db="EMBL/GenBank/DDBJ databases">
        <authorList>
            <person name="Urmite Genomes"/>
        </authorList>
    </citation>
    <scope>NUCLEOTIDE SEQUENCE [LARGE SCALE GENOMIC DNA]</scope>
    <source>
        <strain evidence="2">CSUR P1867</strain>
    </source>
</reference>
<dbReference type="Pfam" id="PF11367">
    <property type="entry name" value="Tail_completion_gp17"/>
    <property type="match status" value="1"/>
</dbReference>
<protein>
    <recommendedName>
        <fullName evidence="3">DUF3168 domain-containing protein</fullName>
    </recommendedName>
</protein>
<dbReference type="InterPro" id="IPR021508">
    <property type="entry name" value="Gp17-like"/>
</dbReference>
<name>A0A0G4Q8X2_9GAMM</name>
<evidence type="ECO:0008006" key="3">
    <source>
        <dbReference type="Google" id="ProtNLM"/>
    </source>
</evidence>